<feature type="domain" description="Peptidase M11 gametolysin" evidence="3">
    <location>
        <begin position="238"/>
        <end position="492"/>
    </location>
</feature>
<evidence type="ECO:0000256" key="1">
    <source>
        <dbReference type="SAM" id="MobiDB-lite"/>
    </source>
</evidence>
<name>A0A8J4GD86_9CHLO</name>
<keyword evidence="2" id="KW-0732">Signal</keyword>
<organism evidence="4 5">
    <name type="scientific">Volvox reticuliferus</name>
    <dbReference type="NCBI Taxonomy" id="1737510"/>
    <lineage>
        <taxon>Eukaryota</taxon>
        <taxon>Viridiplantae</taxon>
        <taxon>Chlorophyta</taxon>
        <taxon>core chlorophytes</taxon>
        <taxon>Chlorophyceae</taxon>
        <taxon>CS clade</taxon>
        <taxon>Chlamydomonadales</taxon>
        <taxon>Volvocaceae</taxon>
        <taxon>Volvox</taxon>
    </lineage>
</organism>
<evidence type="ECO:0000256" key="2">
    <source>
        <dbReference type="SAM" id="SignalP"/>
    </source>
</evidence>
<dbReference type="Proteomes" id="UP000722791">
    <property type="component" value="Unassembled WGS sequence"/>
</dbReference>
<gene>
    <name evidence="4" type="ORF">Vretimale_9146</name>
</gene>
<feature type="compositionally biased region" description="Basic residues" evidence="1">
    <location>
        <begin position="50"/>
        <end position="59"/>
    </location>
</feature>
<feature type="signal peptide" evidence="2">
    <location>
        <begin position="1"/>
        <end position="30"/>
    </location>
</feature>
<dbReference type="AlphaFoldDB" id="A0A8J4GD86"/>
<feature type="chain" id="PRO_5035284448" description="Peptidase M11 gametolysin domain-containing protein" evidence="2">
    <location>
        <begin position="31"/>
        <end position="656"/>
    </location>
</feature>
<reference evidence="4" key="1">
    <citation type="journal article" date="2021" name="Proc. Natl. Acad. Sci. U.S.A.">
        <title>Three genomes in the algal genus Volvox reveal the fate of a haploid sex-determining region after a transition to homothallism.</title>
        <authorList>
            <person name="Yamamoto K."/>
            <person name="Hamaji T."/>
            <person name="Kawai-Toyooka H."/>
            <person name="Matsuzaki R."/>
            <person name="Takahashi F."/>
            <person name="Nishimura Y."/>
            <person name="Kawachi M."/>
            <person name="Noguchi H."/>
            <person name="Minakuchi Y."/>
            <person name="Umen J.G."/>
            <person name="Toyoda A."/>
            <person name="Nozaki H."/>
        </authorList>
    </citation>
    <scope>NUCLEOTIDE SEQUENCE</scope>
    <source>
        <strain evidence="4">NIES-3785</strain>
    </source>
</reference>
<evidence type="ECO:0000313" key="5">
    <source>
        <dbReference type="Proteomes" id="UP000722791"/>
    </source>
</evidence>
<dbReference type="Pfam" id="PF05548">
    <property type="entry name" value="Peptidase_M11"/>
    <property type="match status" value="1"/>
</dbReference>
<sequence>MATAARWNGLAVLVLALLTFGALIAPLCQAAAAGAIDDDAESFTAELRKARPPRQRTRAVKIPPPPPKSTSGAAVSAKPPPPGAIGGSLEGRLFAVASDLLKEPLYFLDLSDGGGRVPVLLKDSDARKYLGFKIRIQLAAVAASTAAAASSNAYPYNTSTAQEDFEALPRASSGGPQSRQRRNLQQEDDYPYDDENDISPQQLLMGTKDPITVEGIQVVGSEDPNAQQKWNDGVTMIKSVVYLISTCEFSASTNPARLRALFVNERDTSSGAVTMQNIWRYCSQGMVSMNSSTQAIYEVKVPCTGSLTTGNKIINYNFNGKGYGTCAVEMLGLMVKLADNYVRNTFQVSLTNDQQRILVLPGAISNNCGYAGAAAMGITPGEVYITGAAAENLNVYVHEMSHSYFNLQHSMAINPTTRSIDDEYGDDSCLMGRGSYCFNAPQLWKLNWVSPLPGGDLNGTTLTIGTPRTFVLPSQNKKLQSYLRIDPTWALSDEDEASPSERLSNVPAFFISHRALEAPFDNLFPSTSVMVYTFRGTKQFYSIAYPNRETVLQSQMVYRSPMPYGLVVRVVSIIAGSNATVVICRASGENENTDAESCSDGLDNDCDGRVDYEDPDCNNPPNTPPPRWLPPSPRPPKPIPAPRPPPKPRAPPKQPR</sequence>
<feature type="region of interest" description="Disordered" evidence="1">
    <location>
        <begin position="589"/>
        <end position="656"/>
    </location>
</feature>
<feature type="compositionally biased region" description="Acidic residues" evidence="1">
    <location>
        <begin position="186"/>
        <end position="197"/>
    </location>
</feature>
<proteinExistence type="predicted"/>
<dbReference type="EMBL" id="BNCQ01000016">
    <property type="protein sequence ID" value="GIM04590.1"/>
    <property type="molecule type" value="Genomic_DNA"/>
</dbReference>
<feature type="compositionally biased region" description="Pro residues" evidence="1">
    <location>
        <begin position="621"/>
        <end position="656"/>
    </location>
</feature>
<dbReference type="InterPro" id="IPR008752">
    <property type="entry name" value="Peptidase_M11"/>
</dbReference>
<comment type="caution">
    <text evidence="4">The sequence shown here is derived from an EMBL/GenBank/DDBJ whole genome shotgun (WGS) entry which is preliminary data.</text>
</comment>
<feature type="region of interest" description="Disordered" evidence="1">
    <location>
        <begin position="168"/>
        <end position="200"/>
    </location>
</feature>
<accession>A0A8J4GD86</accession>
<evidence type="ECO:0000313" key="4">
    <source>
        <dbReference type="EMBL" id="GIM04590.1"/>
    </source>
</evidence>
<protein>
    <recommendedName>
        <fullName evidence="3">Peptidase M11 gametolysin domain-containing protein</fullName>
    </recommendedName>
</protein>
<evidence type="ECO:0000259" key="3">
    <source>
        <dbReference type="Pfam" id="PF05548"/>
    </source>
</evidence>
<feature type="region of interest" description="Disordered" evidence="1">
    <location>
        <begin position="47"/>
        <end position="82"/>
    </location>
</feature>